<dbReference type="PANTHER" id="PTHR44591:SF3">
    <property type="entry name" value="RESPONSE REGULATORY DOMAIN-CONTAINING PROTEIN"/>
    <property type="match status" value="1"/>
</dbReference>
<feature type="domain" description="Response regulatory" evidence="3">
    <location>
        <begin position="12"/>
        <end position="130"/>
    </location>
</feature>
<dbReference type="SMART" id="SM00448">
    <property type="entry name" value="REC"/>
    <property type="match status" value="1"/>
</dbReference>
<dbReference type="Proteomes" id="UP000543030">
    <property type="component" value="Unassembled WGS sequence"/>
</dbReference>
<dbReference type="InterPro" id="IPR043128">
    <property type="entry name" value="Rev_trsase/Diguanyl_cyclase"/>
</dbReference>
<accession>A0A840RER2</accession>
<dbReference type="PROSITE" id="PS50110">
    <property type="entry name" value="RESPONSE_REGULATORY"/>
    <property type="match status" value="1"/>
</dbReference>
<evidence type="ECO:0000256" key="1">
    <source>
        <dbReference type="ARBA" id="ARBA00022553"/>
    </source>
</evidence>
<evidence type="ECO:0000313" key="6">
    <source>
        <dbReference type="Proteomes" id="UP000543030"/>
    </source>
</evidence>
<feature type="modified residue" description="4-aspartylphosphate" evidence="2">
    <location>
        <position position="61"/>
    </location>
</feature>
<comment type="caution">
    <text evidence="5">The sequence shown here is derived from an EMBL/GenBank/DDBJ whole genome shotgun (WGS) entry which is preliminary data.</text>
</comment>
<dbReference type="CDD" id="cd00156">
    <property type="entry name" value="REC"/>
    <property type="match status" value="1"/>
</dbReference>
<dbReference type="CDD" id="cd01949">
    <property type="entry name" value="GGDEF"/>
    <property type="match status" value="1"/>
</dbReference>
<keyword evidence="1 2" id="KW-0597">Phosphoprotein</keyword>
<dbReference type="SMART" id="SM00267">
    <property type="entry name" value="GGDEF"/>
    <property type="match status" value="1"/>
</dbReference>
<feature type="domain" description="GGDEF" evidence="4">
    <location>
        <begin position="179"/>
        <end position="311"/>
    </location>
</feature>
<dbReference type="PANTHER" id="PTHR44591">
    <property type="entry name" value="STRESS RESPONSE REGULATOR PROTEIN 1"/>
    <property type="match status" value="1"/>
</dbReference>
<dbReference type="InterPro" id="IPR001789">
    <property type="entry name" value="Sig_transdc_resp-reg_receiver"/>
</dbReference>
<dbReference type="InterPro" id="IPR011006">
    <property type="entry name" value="CheY-like_superfamily"/>
</dbReference>
<dbReference type="GO" id="GO:0000160">
    <property type="term" value="P:phosphorelay signal transduction system"/>
    <property type="evidence" value="ECO:0007669"/>
    <property type="project" value="InterPro"/>
</dbReference>
<dbReference type="PROSITE" id="PS50887">
    <property type="entry name" value="GGDEF"/>
    <property type="match status" value="1"/>
</dbReference>
<name>A0A840RER2_9NEIS</name>
<evidence type="ECO:0000259" key="4">
    <source>
        <dbReference type="PROSITE" id="PS50887"/>
    </source>
</evidence>
<gene>
    <name evidence="5" type="ORF">HNQ50_001731</name>
</gene>
<dbReference type="SUPFAM" id="SSF52172">
    <property type="entry name" value="CheY-like"/>
    <property type="match status" value="1"/>
</dbReference>
<dbReference type="Pfam" id="PF00990">
    <property type="entry name" value="GGDEF"/>
    <property type="match status" value="1"/>
</dbReference>
<dbReference type="EMBL" id="JACHHN010000003">
    <property type="protein sequence ID" value="MBB5191008.1"/>
    <property type="molecule type" value="Genomic_DNA"/>
</dbReference>
<dbReference type="InterPro" id="IPR000160">
    <property type="entry name" value="GGDEF_dom"/>
</dbReference>
<dbReference type="SUPFAM" id="SSF55073">
    <property type="entry name" value="Nucleotide cyclase"/>
    <property type="match status" value="1"/>
</dbReference>
<dbReference type="InterPro" id="IPR029787">
    <property type="entry name" value="Nucleotide_cyclase"/>
</dbReference>
<sequence length="372" mass="40510">MQANDELAPLPRVLVVDDSRIVRATIKKHLSGVYDIIEEADGEAGWRRLQADESVCLLISDLTMPELDGMGLLARIRQQTEARYRLLPIIIVSGEEDEETRQRCVNAGASDFVTKSTDRAEMLARVAANIELARTHKELDAAREEQARTTTHVADGVGTNHLLKLQMEQSLSYARRHRSEVTVLLIEIDAFDQVQHKLGERVAGQMLQLLGKQLAGKLRNEDTLAQVAGPQFAVVSASTTLSESRILGERLRQAIATARINFRGEQIQVTASIAVANSLHDDADDTDTLMTAASARLAERTEHNTVIVPQPSSAHVATPSIAEALALLHKGDEAEIAALKPHLPALLANLAPLLELANKELGLGWSLDGSAH</sequence>
<dbReference type="Gene3D" id="3.30.70.270">
    <property type="match status" value="1"/>
</dbReference>
<evidence type="ECO:0000259" key="3">
    <source>
        <dbReference type="PROSITE" id="PS50110"/>
    </source>
</evidence>
<keyword evidence="6" id="KW-1185">Reference proteome</keyword>
<dbReference type="InterPro" id="IPR050595">
    <property type="entry name" value="Bact_response_regulator"/>
</dbReference>
<dbReference type="Pfam" id="PF00072">
    <property type="entry name" value="Response_reg"/>
    <property type="match status" value="1"/>
</dbReference>
<dbReference type="NCBIfam" id="TIGR00254">
    <property type="entry name" value="GGDEF"/>
    <property type="match status" value="1"/>
</dbReference>
<protein>
    <submittedName>
        <fullName evidence="5">Diguanylate cyclase (GGDEF)-like protein</fullName>
    </submittedName>
</protein>
<dbReference type="Gene3D" id="3.40.50.2300">
    <property type="match status" value="1"/>
</dbReference>
<evidence type="ECO:0000256" key="2">
    <source>
        <dbReference type="PROSITE-ProRule" id="PRU00169"/>
    </source>
</evidence>
<reference evidence="5 6" key="1">
    <citation type="submission" date="2020-08" db="EMBL/GenBank/DDBJ databases">
        <title>Genomic Encyclopedia of Type Strains, Phase IV (KMG-IV): sequencing the most valuable type-strain genomes for metagenomic binning, comparative biology and taxonomic classification.</title>
        <authorList>
            <person name="Goeker M."/>
        </authorList>
    </citation>
    <scope>NUCLEOTIDE SEQUENCE [LARGE SCALE GENOMIC DNA]</scope>
    <source>
        <strain evidence="5 6">DSM 18233</strain>
    </source>
</reference>
<dbReference type="RefSeq" id="WP_184099539.1">
    <property type="nucleotide sequence ID" value="NZ_JACHHN010000003.1"/>
</dbReference>
<organism evidence="5 6">
    <name type="scientific">Silvimonas terrae</name>
    <dbReference type="NCBI Taxonomy" id="300266"/>
    <lineage>
        <taxon>Bacteria</taxon>
        <taxon>Pseudomonadati</taxon>
        <taxon>Pseudomonadota</taxon>
        <taxon>Betaproteobacteria</taxon>
        <taxon>Neisseriales</taxon>
        <taxon>Chitinibacteraceae</taxon>
        <taxon>Silvimonas</taxon>
    </lineage>
</organism>
<dbReference type="AlphaFoldDB" id="A0A840RER2"/>
<proteinExistence type="predicted"/>
<evidence type="ECO:0000313" key="5">
    <source>
        <dbReference type="EMBL" id="MBB5191008.1"/>
    </source>
</evidence>